<accession>A0A5B7HA70</accession>
<protein>
    <submittedName>
        <fullName evidence="2">Uncharacterized protein</fullName>
    </submittedName>
</protein>
<dbReference type="Proteomes" id="UP000324222">
    <property type="component" value="Unassembled WGS sequence"/>
</dbReference>
<gene>
    <name evidence="2" type="ORF">E2C01_062151</name>
</gene>
<dbReference type="AlphaFoldDB" id="A0A5B7HA70"/>
<evidence type="ECO:0000313" key="3">
    <source>
        <dbReference type="Proteomes" id="UP000324222"/>
    </source>
</evidence>
<dbReference type="EMBL" id="VSRR010027033">
    <property type="protein sequence ID" value="MPC67962.1"/>
    <property type="molecule type" value="Genomic_DNA"/>
</dbReference>
<dbReference type="OrthoDB" id="203862at2759"/>
<feature type="region of interest" description="Disordered" evidence="1">
    <location>
        <begin position="47"/>
        <end position="69"/>
    </location>
</feature>
<sequence>MWIRLKETKVISARETLPRHHHIRASRHTWTTPDASATCDLQVCESRDTSQIQGEGKAKPVTPDWEVSR</sequence>
<evidence type="ECO:0000313" key="2">
    <source>
        <dbReference type="EMBL" id="MPC67962.1"/>
    </source>
</evidence>
<proteinExistence type="predicted"/>
<reference evidence="2 3" key="1">
    <citation type="submission" date="2019-05" db="EMBL/GenBank/DDBJ databases">
        <title>Another draft genome of Portunus trituberculatus and its Hox gene families provides insights of decapod evolution.</title>
        <authorList>
            <person name="Jeong J.-H."/>
            <person name="Song I."/>
            <person name="Kim S."/>
            <person name="Choi T."/>
            <person name="Kim D."/>
            <person name="Ryu S."/>
            <person name="Kim W."/>
        </authorList>
    </citation>
    <scope>NUCLEOTIDE SEQUENCE [LARGE SCALE GENOMIC DNA]</scope>
    <source>
        <tissue evidence="2">Muscle</tissue>
    </source>
</reference>
<comment type="caution">
    <text evidence="2">The sequence shown here is derived from an EMBL/GenBank/DDBJ whole genome shotgun (WGS) entry which is preliminary data.</text>
</comment>
<evidence type="ECO:0000256" key="1">
    <source>
        <dbReference type="SAM" id="MobiDB-lite"/>
    </source>
</evidence>
<keyword evidence="3" id="KW-1185">Reference proteome</keyword>
<organism evidence="2 3">
    <name type="scientific">Portunus trituberculatus</name>
    <name type="common">Swimming crab</name>
    <name type="synonym">Neptunus trituberculatus</name>
    <dbReference type="NCBI Taxonomy" id="210409"/>
    <lineage>
        <taxon>Eukaryota</taxon>
        <taxon>Metazoa</taxon>
        <taxon>Ecdysozoa</taxon>
        <taxon>Arthropoda</taxon>
        <taxon>Crustacea</taxon>
        <taxon>Multicrustacea</taxon>
        <taxon>Malacostraca</taxon>
        <taxon>Eumalacostraca</taxon>
        <taxon>Eucarida</taxon>
        <taxon>Decapoda</taxon>
        <taxon>Pleocyemata</taxon>
        <taxon>Brachyura</taxon>
        <taxon>Eubrachyura</taxon>
        <taxon>Portunoidea</taxon>
        <taxon>Portunidae</taxon>
        <taxon>Portuninae</taxon>
        <taxon>Portunus</taxon>
    </lineage>
</organism>
<name>A0A5B7HA70_PORTR</name>